<accession>A0AAP5LJZ1</accession>
<keyword evidence="1" id="KW-0805">Transcription regulation</keyword>
<dbReference type="EMBL" id="JAVDTR010000001">
    <property type="protein sequence ID" value="MDR6721642.1"/>
    <property type="molecule type" value="Genomic_DNA"/>
</dbReference>
<dbReference type="PANTHER" id="PTHR43280">
    <property type="entry name" value="ARAC-FAMILY TRANSCRIPTIONAL REGULATOR"/>
    <property type="match status" value="1"/>
</dbReference>
<evidence type="ECO:0000256" key="1">
    <source>
        <dbReference type="ARBA" id="ARBA00023015"/>
    </source>
</evidence>
<dbReference type="GO" id="GO:0000160">
    <property type="term" value="P:phosphorelay signal transduction system"/>
    <property type="evidence" value="ECO:0007669"/>
    <property type="project" value="InterPro"/>
</dbReference>
<dbReference type="Pfam" id="PF00072">
    <property type="entry name" value="Response_reg"/>
    <property type="match status" value="1"/>
</dbReference>
<dbReference type="InterPro" id="IPR020449">
    <property type="entry name" value="Tscrpt_reg_AraC-type_HTH"/>
</dbReference>
<evidence type="ECO:0000259" key="6">
    <source>
        <dbReference type="PROSITE" id="PS50110"/>
    </source>
</evidence>
<dbReference type="Gene3D" id="1.10.10.60">
    <property type="entry name" value="Homeodomain-like"/>
    <property type="match status" value="2"/>
</dbReference>
<dbReference type="InterPro" id="IPR009057">
    <property type="entry name" value="Homeodomain-like_sf"/>
</dbReference>
<dbReference type="PROSITE" id="PS01124">
    <property type="entry name" value="HTH_ARAC_FAMILY_2"/>
    <property type="match status" value="1"/>
</dbReference>
<feature type="domain" description="HTH araC/xylS-type" evidence="5">
    <location>
        <begin position="428"/>
        <end position="526"/>
    </location>
</feature>
<dbReference type="AlphaFoldDB" id="A0AAP5LJZ1"/>
<evidence type="ECO:0000313" key="7">
    <source>
        <dbReference type="EMBL" id="MDR6721642.1"/>
    </source>
</evidence>
<evidence type="ECO:0000256" key="3">
    <source>
        <dbReference type="ARBA" id="ARBA00023163"/>
    </source>
</evidence>
<dbReference type="GO" id="GO:0043565">
    <property type="term" value="F:sequence-specific DNA binding"/>
    <property type="evidence" value="ECO:0007669"/>
    <property type="project" value="InterPro"/>
</dbReference>
<feature type="modified residue" description="4-aspartylphosphate" evidence="4">
    <location>
        <position position="55"/>
    </location>
</feature>
<reference evidence="7" key="1">
    <citation type="submission" date="2023-07" db="EMBL/GenBank/DDBJ databases">
        <title>Sorghum-associated microbial communities from plants grown in Nebraska, USA.</title>
        <authorList>
            <person name="Schachtman D."/>
        </authorList>
    </citation>
    <scope>NUCLEOTIDE SEQUENCE</scope>
    <source>
        <strain evidence="7">BE80</strain>
    </source>
</reference>
<dbReference type="Pfam" id="PF12833">
    <property type="entry name" value="HTH_18"/>
    <property type="match status" value="1"/>
</dbReference>
<keyword evidence="3" id="KW-0804">Transcription</keyword>
<evidence type="ECO:0000256" key="4">
    <source>
        <dbReference type="PROSITE-ProRule" id="PRU00169"/>
    </source>
</evidence>
<evidence type="ECO:0000259" key="5">
    <source>
        <dbReference type="PROSITE" id="PS01124"/>
    </source>
</evidence>
<keyword evidence="4" id="KW-0597">Phosphoprotein</keyword>
<dbReference type="PANTHER" id="PTHR43280:SF28">
    <property type="entry name" value="HTH-TYPE TRANSCRIPTIONAL ACTIVATOR RHAS"/>
    <property type="match status" value="1"/>
</dbReference>
<gene>
    <name evidence="7" type="ORF">J2W91_000090</name>
</gene>
<dbReference type="Gene3D" id="3.40.50.2300">
    <property type="match status" value="1"/>
</dbReference>
<dbReference type="PROSITE" id="PS00041">
    <property type="entry name" value="HTH_ARAC_FAMILY_1"/>
    <property type="match status" value="1"/>
</dbReference>
<feature type="domain" description="Response regulatory" evidence="6">
    <location>
        <begin position="3"/>
        <end position="120"/>
    </location>
</feature>
<comment type="caution">
    <text evidence="7">The sequence shown here is derived from an EMBL/GenBank/DDBJ whole genome shotgun (WGS) entry which is preliminary data.</text>
</comment>
<proteinExistence type="predicted"/>
<dbReference type="SMART" id="SM00448">
    <property type="entry name" value="REC"/>
    <property type="match status" value="1"/>
</dbReference>
<dbReference type="Proteomes" id="UP001254832">
    <property type="component" value="Unassembled WGS sequence"/>
</dbReference>
<evidence type="ECO:0000256" key="2">
    <source>
        <dbReference type="ARBA" id="ARBA00023125"/>
    </source>
</evidence>
<dbReference type="InterPro" id="IPR018062">
    <property type="entry name" value="HTH_AraC-typ_CS"/>
</dbReference>
<dbReference type="InterPro" id="IPR001789">
    <property type="entry name" value="Sig_transdc_resp-reg_receiver"/>
</dbReference>
<dbReference type="SUPFAM" id="SSF46689">
    <property type="entry name" value="Homeodomain-like"/>
    <property type="match status" value="2"/>
</dbReference>
<dbReference type="InterPro" id="IPR011006">
    <property type="entry name" value="CheY-like_superfamily"/>
</dbReference>
<dbReference type="PRINTS" id="PR00032">
    <property type="entry name" value="HTHARAC"/>
</dbReference>
<dbReference type="SMART" id="SM00342">
    <property type="entry name" value="HTH_ARAC"/>
    <property type="match status" value="1"/>
</dbReference>
<dbReference type="PROSITE" id="PS50110">
    <property type="entry name" value="RESPONSE_REGULATORY"/>
    <property type="match status" value="1"/>
</dbReference>
<name>A0AAP5LJZ1_PAEAM</name>
<evidence type="ECO:0000313" key="8">
    <source>
        <dbReference type="Proteomes" id="UP001254832"/>
    </source>
</evidence>
<organism evidence="7 8">
    <name type="scientific">Paenibacillus amylolyticus</name>
    <dbReference type="NCBI Taxonomy" id="1451"/>
    <lineage>
        <taxon>Bacteria</taxon>
        <taxon>Bacillati</taxon>
        <taxon>Bacillota</taxon>
        <taxon>Bacilli</taxon>
        <taxon>Bacillales</taxon>
        <taxon>Paenibacillaceae</taxon>
        <taxon>Paenibacillus</taxon>
    </lineage>
</organism>
<protein>
    <submittedName>
        <fullName evidence="7">Two-component system response regulator YesN</fullName>
    </submittedName>
</protein>
<sequence length="545" mass="63610">MYQLIIVDDEIHAVEGIRLGMDWSKLGIDKVLTAHTVKQAKELFEEKRIDIMLCDIEMPQASGLELAQWVRERFPQTETIFLTCHADFDYAKQAIRLGSLDYILKPVPFNELEKVILKAKERIHKEAEFIQISQFGQFWFQLQPMLNERFWQDILNQTIPSNPQALSLAAADRNIEYLAEMLFLPILINIQRWHKSLTLREEKILEYGLKNSAEEILLKSKKEGLVIALSNRRILTILSLEEKEDLTAELEQEGQRYVEECSHYFYCDISCYIGQPVHGHEMLDMVNKLNELDRNNVAYNNKVFFLSKSQINSSHYEAANIKLWSVMLNKDSFDEVLSESTEYLNGLDRGVLNADLLNRVYQDFQQMMYFVLQTKGIQAHQLYSDSFSQQMSLNATRSLTNLLEWVEHTLIKAKEYVHSVEQSLTVVQKVMQFIQLNISKDISREEIANHVFLNPDYLTRIFKKETGIAVSDYLFQERLRIAKELLIKTDMQISAIASHIGYVNFSHFSRMFKKHTNMNPNEFRNTHQQSKSKIIISGVEEDTRL</sequence>
<dbReference type="InterPro" id="IPR018060">
    <property type="entry name" value="HTH_AraC"/>
</dbReference>
<keyword evidence="2" id="KW-0238">DNA-binding</keyword>
<dbReference type="RefSeq" id="WP_310135650.1">
    <property type="nucleotide sequence ID" value="NZ_JAVDTR010000001.1"/>
</dbReference>
<dbReference type="CDD" id="cd17536">
    <property type="entry name" value="REC_YesN-like"/>
    <property type="match status" value="1"/>
</dbReference>
<dbReference type="SUPFAM" id="SSF52172">
    <property type="entry name" value="CheY-like"/>
    <property type="match status" value="1"/>
</dbReference>
<dbReference type="GO" id="GO:0003700">
    <property type="term" value="F:DNA-binding transcription factor activity"/>
    <property type="evidence" value="ECO:0007669"/>
    <property type="project" value="InterPro"/>
</dbReference>